<reference evidence="1" key="1">
    <citation type="journal article" date="2023" name="Insect Mol. Biol.">
        <title>Genome sequencing provides insights into the evolution of gene families encoding plant cell wall-degrading enzymes in longhorned beetles.</title>
        <authorList>
            <person name="Shin N.R."/>
            <person name="Okamura Y."/>
            <person name="Kirsch R."/>
            <person name="Pauchet Y."/>
        </authorList>
    </citation>
    <scope>NUCLEOTIDE SEQUENCE</scope>
    <source>
        <strain evidence="1">AMC_N1</strain>
    </source>
</reference>
<accession>A0AAV8Z4I6</accession>
<dbReference type="Proteomes" id="UP001162162">
    <property type="component" value="Unassembled WGS sequence"/>
</dbReference>
<organism evidence="1 2">
    <name type="scientific">Aromia moschata</name>
    <dbReference type="NCBI Taxonomy" id="1265417"/>
    <lineage>
        <taxon>Eukaryota</taxon>
        <taxon>Metazoa</taxon>
        <taxon>Ecdysozoa</taxon>
        <taxon>Arthropoda</taxon>
        <taxon>Hexapoda</taxon>
        <taxon>Insecta</taxon>
        <taxon>Pterygota</taxon>
        <taxon>Neoptera</taxon>
        <taxon>Endopterygota</taxon>
        <taxon>Coleoptera</taxon>
        <taxon>Polyphaga</taxon>
        <taxon>Cucujiformia</taxon>
        <taxon>Chrysomeloidea</taxon>
        <taxon>Cerambycidae</taxon>
        <taxon>Cerambycinae</taxon>
        <taxon>Callichromatini</taxon>
        <taxon>Aromia</taxon>
    </lineage>
</organism>
<sequence length="69" mass="7599">LCTSSVNGKNSYGIINTINSILSESKSNLLGSSPLEKAEIQQWIEYAIVYVVNIDSNAHSMNSILKFIH</sequence>
<dbReference type="Gene3D" id="1.20.1050.130">
    <property type="match status" value="1"/>
</dbReference>
<evidence type="ECO:0000313" key="2">
    <source>
        <dbReference type="Proteomes" id="UP001162162"/>
    </source>
</evidence>
<dbReference type="EMBL" id="JAPWTK010000016">
    <property type="protein sequence ID" value="KAJ8958592.1"/>
    <property type="molecule type" value="Genomic_DNA"/>
</dbReference>
<comment type="caution">
    <text evidence="1">The sequence shown here is derived from an EMBL/GenBank/DDBJ whole genome shotgun (WGS) entry which is preliminary data.</text>
</comment>
<protein>
    <submittedName>
        <fullName evidence="1">Uncharacterized protein</fullName>
    </submittedName>
</protein>
<evidence type="ECO:0000313" key="1">
    <source>
        <dbReference type="EMBL" id="KAJ8958592.1"/>
    </source>
</evidence>
<feature type="non-terminal residue" evidence="1">
    <location>
        <position position="1"/>
    </location>
</feature>
<dbReference type="AlphaFoldDB" id="A0AAV8Z4I6"/>
<keyword evidence="2" id="KW-1185">Reference proteome</keyword>
<proteinExistence type="predicted"/>
<name>A0AAV8Z4I6_9CUCU</name>
<gene>
    <name evidence="1" type="ORF">NQ318_016313</name>
</gene>